<dbReference type="PANTHER" id="PTHR33303:SF2">
    <property type="entry name" value="COA-BINDING DOMAIN-CONTAINING PROTEIN"/>
    <property type="match status" value="1"/>
</dbReference>
<dbReference type="SMART" id="SM00881">
    <property type="entry name" value="CoA_binding"/>
    <property type="match status" value="1"/>
</dbReference>
<sequence>MRDLNSLIEKYVDEPVWAVVGASNDKAKYGNRIYLKLREAGYTVYPVNRREQLIEGDQAYNSLTDLPEPPAVVNMVVPPLEAPLVVENARVAGAQAIWFQPGAESTSAAQWALDHGLDVIEACILVQLALRPRPDNIDTDPPASHSRPVTTPDPTTSTR</sequence>
<dbReference type="Gene3D" id="3.40.50.720">
    <property type="entry name" value="NAD(P)-binding Rossmann-like Domain"/>
    <property type="match status" value="1"/>
</dbReference>
<feature type="domain" description="CoA-binding" evidence="2">
    <location>
        <begin position="11"/>
        <end position="103"/>
    </location>
</feature>
<dbReference type="PANTHER" id="PTHR33303">
    <property type="entry name" value="CYTOPLASMIC PROTEIN-RELATED"/>
    <property type="match status" value="1"/>
</dbReference>
<feature type="region of interest" description="Disordered" evidence="1">
    <location>
        <begin position="135"/>
        <end position="159"/>
    </location>
</feature>
<dbReference type="SUPFAM" id="SSF51735">
    <property type="entry name" value="NAD(P)-binding Rossmann-fold domains"/>
    <property type="match status" value="1"/>
</dbReference>
<dbReference type="AlphaFoldDB" id="A0A6B1G261"/>
<reference evidence="3" key="1">
    <citation type="submission" date="2019-09" db="EMBL/GenBank/DDBJ databases">
        <title>Characterisation of the sponge microbiome using genome-centric metagenomics.</title>
        <authorList>
            <person name="Engelberts J.P."/>
            <person name="Robbins S.J."/>
            <person name="De Goeij J.M."/>
            <person name="Aranda M."/>
            <person name="Bell S.C."/>
            <person name="Webster N.S."/>
        </authorList>
    </citation>
    <scope>NUCLEOTIDE SEQUENCE</scope>
    <source>
        <strain evidence="3">SB0675_bin_29</strain>
    </source>
</reference>
<accession>A0A6B1G261</accession>
<comment type="caution">
    <text evidence="3">The sequence shown here is derived from an EMBL/GenBank/DDBJ whole genome shotgun (WGS) entry which is preliminary data.</text>
</comment>
<dbReference type="Pfam" id="PF13380">
    <property type="entry name" value="CoA_binding_2"/>
    <property type="match status" value="1"/>
</dbReference>
<evidence type="ECO:0000259" key="2">
    <source>
        <dbReference type="SMART" id="SM00881"/>
    </source>
</evidence>
<proteinExistence type="predicted"/>
<evidence type="ECO:0000256" key="1">
    <source>
        <dbReference type="SAM" id="MobiDB-lite"/>
    </source>
</evidence>
<gene>
    <name evidence="3" type="ORF">F4148_12565</name>
</gene>
<protein>
    <submittedName>
        <fullName evidence="3">CoA-binding protein</fullName>
    </submittedName>
</protein>
<dbReference type="InterPro" id="IPR036291">
    <property type="entry name" value="NAD(P)-bd_dom_sf"/>
</dbReference>
<organism evidence="3">
    <name type="scientific">Caldilineaceae bacterium SB0675_bin_29</name>
    <dbReference type="NCBI Taxonomy" id="2605266"/>
    <lineage>
        <taxon>Bacteria</taxon>
        <taxon>Bacillati</taxon>
        <taxon>Chloroflexota</taxon>
        <taxon>Caldilineae</taxon>
        <taxon>Caldilineales</taxon>
        <taxon>Caldilineaceae</taxon>
    </lineage>
</organism>
<dbReference type="EMBL" id="VYDA01000450">
    <property type="protein sequence ID" value="MYH62540.1"/>
    <property type="molecule type" value="Genomic_DNA"/>
</dbReference>
<name>A0A6B1G261_9CHLR</name>
<evidence type="ECO:0000313" key="3">
    <source>
        <dbReference type="EMBL" id="MYH62540.1"/>
    </source>
</evidence>
<feature type="compositionally biased region" description="Polar residues" evidence="1">
    <location>
        <begin position="147"/>
        <end position="159"/>
    </location>
</feature>
<dbReference type="InterPro" id="IPR003781">
    <property type="entry name" value="CoA-bd"/>
</dbReference>